<dbReference type="EMBL" id="BMKK01000015">
    <property type="protein sequence ID" value="GGD79457.1"/>
    <property type="molecule type" value="Genomic_DNA"/>
</dbReference>
<dbReference type="AlphaFoldDB" id="A0A917DXG8"/>
<name>A0A917DXG8_9BACT</name>
<reference evidence="1" key="2">
    <citation type="submission" date="2020-09" db="EMBL/GenBank/DDBJ databases">
        <authorList>
            <person name="Sun Q."/>
            <person name="Zhou Y."/>
        </authorList>
    </citation>
    <scope>NUCLEOTIDE SEQUENCE</scope>
    <source>
        <strain evidence="1">CGMCC 1.15958</strain>
    </source>
</reference>
<reference evidence="1" key="1">
    <citation type="journal article" date="2014" name="Int. J. Syst. Evol. Microbiol.">
        <title>Complete genome sequence of Corynebacterium casei LMG S-19264T (=DSM 44701T), isolated from a smear-ripened cheese.</title>
        <authorList>
            <consortium name="US DOE Joint Genome Institute (JGI-PGF)"/>
            <person name="Walter F."/>
            <person name="Albersmeier A."/>
            <person name="Kalinowski J."/>
            <person name="Ruckert C."/>
        </authorList>
    </citation>
    <scope>NUCLEOTIDE SEQUENCE</scope>
    <source>
        <strain evidence="1">CGMCC 1.15958</strain>
    </source>
</reference>
<accession>A0A917DXG8</accession>
<sequence length="114" mass="12874">MTYIVGLIKDDLPDTLISPVSHNSVEELYEWLIKFFNKDDYKLSIPLTMEILKPAIEENQPIIINIAGYPLSAMFGDKNVVMEATNRFIHIVGLDLLDKEGIQKIADAIAKNVK</sequence>
<proteinExistence type="predicted"/>
<dbReference type="RefSeq" id="WP_188770542.1">
    <property type="nucleotide sequence ID" value="NZ_BMKK01000015.1"/>
</dbReference>
<evidence type="ECO:0000313" key="1">
    <source>
        <dbReference type="EMBL" id="GGD79457.1"/>
    </source>
</evidence>
<comment type="caution">
    <text evidence="1">The sequence shown here is derived from an EMBL/GenBank/DDBJ whole genome shotgun (WGS) entry which is preliminary data.</text>
</comment>
<keyword evidence="2" id="KW-1185">Reference proteome</keyword>
<organism evidence="1 2">
    <name type="scientific">Emticicia aquatilis</name>
    <dbReference type="NCBI Taxonomy" id="1537369"/>
    <lineage>
        <taxon>Bacteria</taxon>
        <taxon>Pseudomonadati</taxon>
        <taxon>Bacteroidota</taxon>
        <taxon>Cytophagia</taxon>
        <taxon>Cytophagales</taxon>
        <taxon>Leadbetterellaceae</taxon>
        <taxon>Emticicia</taxon>
    </lineage>
</organism>
<evidence type="ECO:0000313" key="2">
    <source>
        <dbReference type="Proteomes" id="UP000609064"/>
    </source>
</evidence>
<gene>
    <name evidence="1" type="ORF">GCM10011514_49280</name>
</gene>
<dbReference type="Proteomes" id="UP000609064">
    <property type="component" value="Unassembled WGS sequence"/>
</dbReference>
<protein>
    <submittedName>
        <fullName evidence="1">Uncharacterized protein</fullName>
    </submittedName>
</protein>